<dbReference type="EMBL" id="CM029038">
    <property type="protein sequence ID" value="KAG2653945.1"/>
    <property type="molecule type" value="Genomic_DNA"/>
</dbReference>
<dbReference type="Pfam" id="PF13768">
    <property type="entry name" value="VWA_3"/>
    <property type="match status" value="1"/>
</dbReference>
<dbReference type="Gene3D" id="3.40.50.410">
    <property type="entry name" value="von Willebrand factor, type A domain"/>
    <property type="match status" value="1"/>
</dbReference>
<dbReference type="InterPro" id="IPR036465">
    <property type="entry name" value="vWFA_dom_sf"/>
</dbReference>
<reference evidence="2" key="1">
    <citation type="submission" date="2020-05" db="EMBL/GenBank/DDBJ databases">
        <title>WGS assembly of Panicum virgatum.</title>
        <authorList>
            <person name="Lovell J.T."/>
            <person name="Jenkins J."/>
            <person name="Shu S."/>
            <person name="Juenger T.E."/>
            <person name="Schmutz J."/>
        </authorList>
    </citation>
    <scope>NUCLEOTIDE SEQUENCE</scope>
    <source>
        <strain evidence="2">AP13</strain>
    </source>
</reference>
<keyword evidence="3" id="KW-1185">Reference proteome</keyword>
<dbReference type="Proteomes" id="UP000823388">
    <property type="component" value="Chromosome 1N"/>
</dbReference>
<dbReference type="InterPro" id="IPR051266">
    <property type="entry name" value="CLCR"/>
</dbReference>
<sequence>MVRVKAPALVPAAAGRAPVDLVAVLDVRGSMAGAKLELVKRGMGFVIDSLGPRDRLSVVVFSDAGARRVVRLTCMSEDGKATARHAAESLVAAAGSGPADLRDTRTITSPPPAVILLSDGQDFGVASDDYSALVPPSFLCMGYRLQVQVHTLVFGADHDAAAMHGVAEATGGTFSFVESRTGILDALAQCVGGLLSLAAEGVWIEAYCGWPDASLSLRAVKSGRYESRVAHPGAPDAKAYVELGDLYAGEERRFLMLFDVESEDGPGCDSTYLMKLSCRYCDTATDQLVEVHSQEVEVKRPLDAADVAPSVEVKRELLRVEAAEDMARAREAAERGAHAEAARILGARRESLLSRSASPTSGDVMCEALAAGLRELSLRVSDTRTSRSTGARAARACSPA</sequence>
<protein>
    <recommendedName>
        <fullName evidence="1">VWFA domain-containing protein</fullName>
    </recommendedName>
</protein>
<gene>
    <name evidence="2" type="ORF">PVAP13_1NG417300</name>
</gene>
<comment type="caution">
    <text evidence="2">The sequence shown here is derived from an EMBL/GenBank/DDBJ whole genome shotgun (WGS) entry which is preliminary data.</text>
</comment>
<evidence type="ECO:0000313" key="3">
    <source>
        <dbReference type="Proteomes" id="UP000823388"/>
    </source>
</evidence>
<name>A0A8T0X3B9_PANVG</name>
<organism evidence="2 3">
    <name type="scientific">Panicum virgatum</name>
    <name type="common">Blackwell switchgrass</name>
    <dbReference type="NCBI Taxonomy" id="38727"/>
    <lineage>
        <taxon>Eukaryota</taxon>
        <taxon>Viridiplantae</taxon>
        <taxon>Streptophyta</taxon>
        <taxon>Embryophyta</taxon>
        <taxon>Tracheophyta</taxon>
        <taxon>Spermatophyta</taxon>
        <taxon>Magnoliopsida</taxon>
        <taxon>Liliopsida</taxon>
        <taxon>Poales</taxon>
        <taxon>Poaceae</taxon>
        <taxon>PACMAD clade</taxon>
        <taxon>Panicoideae</taxon>
        <taxon>Panicodae</taxon>
        <taxon>Paniceae</taxon>
        <taxon>Panicinae</taxon>
        <taxon>Panicum</taxon>
        <taxon>Panicum sect. Hiantes</taxon>
    </lineage>
</organism>
<proteinExistence type="predicted"/>
<dbReference type="PANTHER" id="PTHR10579:SF135">
    <property type="entry name" value="OS12G0203500 PROTEIN"/>
    <property type="match status" value="1"/>
</dbReference>
<dbReference type="PANTHER" id="PTHR10579">
    <property type="entry name" value="CALCIUM-ACTIVATED CHLORIDE CHANNEL REGULATOR"/>
    <property type="match status" value="1"/>
</dbReference>
<evidence type="ECO:0000313" key="2">
    <source>
        <dbReference type="EMBL" id="KAG2653945.1"/>
    </source>
</evidence>
<feature type="domain" description="VWFA" evidence="1">
    <location>
        <begin position="18"/>
        <end position="189"/>
    </location>
</feature>
<accession>A0A8T0X3B9</accession>
<evidence type="ECO:0000259" key="1">
    <source>
        <dbReference type="SMART" id="SM00327"/>
    </source>
</evidence>
<dbReference type="AlphaFoldDB" id="A0A8T0X3B9"/>
<dbReference type="InterPro" id="IPR002035">
    <property type="entry name" value="VWF_A"/>
</dbReference>
<dbReference type="SMART" id="SM00327">
    <property type="entry name" value="VWA"/>
    <property type="match status" value="1"/>
</dbReference>
<dbReference type="SUPFAM" id="SSF53300">
    <property type="entry name" value="vWA-like"/>
    <property type="match status" value="1"/>
</dbReference>